<name>A0A5B0S6P3_PUCGR</name>
<protein>
    <submittedName>
        <fullName evidence="2">Uncharacterized protein</fullName>
    </submittedName>
</protein>
<dbReference type="Proteomes" id="UP000325313">
    <property type="component" value="Unassembled WGS sequence"/>
</dbReference>
<dbReference type="AlphaFoldDB" id="A0A5B0S6P3"/>
<reference evidence="2 3" key="1">
    <citation type="submission" date="2019-05" db="EMBL/GenBank/DDBJ databases">
        <title>Emergence of the Ug99 lineage of the wheat stem rust pathogen through somatic hybridization.</title>
        <authorList>
            <person name="Li F."/>
            <person name="Upadhyaya N.M."/>
            <person name="Sperschneider J."/>
            <person name="Matny O."/>
            <person name="Nguyen-Phuc H."/>
            <person name="Mago R."/>
            <person name="Raley C."/>
            <person name="Miller M.E."/>
            <person name="Silverstein K.A.T."/>
            <person name="Henningsen E."/>
            <person name="Hirsch C.D."/>
            <person name="Visser B."/>
            <person name="Pretorius Z.A."/>
            <person name="Steffenson B.J."/>
            <person name="Schwessinger B."/>
            <person name="Dodds P.N."/>
            <person name="Figueroa M."/>
        </authorList>
    </citation>
    <scope>NUCLEOTIDE SEQUENCE [LARGE SCALE GENOMIC DNA]</scope>
    <source>
        <strain evidence="2 3">Ug99</strain>
    </source>
</reference>
<evidence type="ECO:0000313" key="3">
    <source>
        <dbReference type="Proteomes" id="UP000325313"/>
    </source>
</evidence>
<organism evidence="2 3">
    <name type="scientific">Puccinia graminis f. sp. tritici</name>
    <dbReference type="NCBI Taxonomy" id="56615"/>
    <lineage>
        <taxon>Eukaryota</taxon>
        <taxon>Fungi</taxon>
        <taxon>Dikarya</taxon>
        <taxon>Basidiomycota</taxon>
        <taxon>Pucciniomycotina</taxon>
        <taxon>Pucciniomycetes</taxon>
        <taxon>Pucciniales</taxon>
        <taxon>Pucciniaceae</taxon>
        <taxon>Puccinia</taxon>
    </lineage>
</organism>
<proteinExistence type="predicted"/>
<evidence type="ECO:0000256" key="1">
    <source>
        <dbReference type="SAM" id="MobiDB-lite"/>
    </source>
</evidence>
<comment type="caution">
    <text evidence="2">The sequence shown here is derived from an EMBL/GenBank/DDBJ whole genome shotgun (WGS) entry which is preliminary data.</text>
</comment>
<sequence length="175" mass="19079">MAHIVFTSMLVATSKAPSDALPKSLSCYNDLMFFQTFVAQVNSMISSINGIQLKVRGNDAAPMLALACFAVAGVRGLLLGPSSNCTCSPSGAAQHISLIALNPDPYWHKTHRYIVGLLHSGLAREQPVDCDEVHLAEVLAKEFLYKWSSTHQPVPWPKPRSRKAAQPPNIKLDDI</sequence>
<feature type="region of interest" description="Disordered" evidence="1">
    <location>
        <begin position="151"/>
        <end position="175"/>
    </location>
</feature>
<gene>
    <name evidence="2" type="ORF">PGTUg99_010998</name>
</gene>
<dbReference type="EMBL" id="VDEP01000073">
    <property type="protein sequence ID" value="KAA1133085.1"/>
    <property type="molecule type" value="Genomic_DNA"/>
</dbReference>
<evidence type="ECO:0000313" key="2">
    <source>
        <dbReference type="EMBL" id="KAA1133085.1"/>
    </source>
</evidence>
<accession>A0A5B0S6P3</accession>